<feature type="domain" description="Tryptophan synthase beta chain-like PALP" evidence="6">
    <location>
        <begin position="12"/>
        <end position="319"/>
    </location>
</feature>
<dbReference type="Pfam" id="PF00291">
    <property type="entry name" value="PALP"/>
    <property type="match status" value="1"/>
</dbReference>
<dbReference type="GO" id="GO:0019148">
    <property type="term" value="F:D-cysteine desulfhydrase activity"/>
    <property type="evidence" value="ECO:0007669"/>
    <property type="project" value="TreeGrafter"/>
</dbReference>
<comment type="cofactor">
    <cofactor evidence="1">
        <name>pyridoxal 5'-phosphate</name>
        <dbReference type="ChEBI" id="CHEBI:597326"/>
    </cofactor>
</comment>
<evidence type="ECO:0000313" key="7">
    <source>
        <dbReference type="EMBL" id="CEG56097.1"/>
    </source>
</evidence>
<dbReference type="Gene3D" id="3.40.50.1100">
    <property type="match status" value="2"/>
</dbReference>
<dbReference type="RefSeq" id="WP_045094837.1">
    <property type="nucleotide sequence ID" value="NZ_LN614827.1"/>
</dbReference>
<accession>A0A098G0Q6</accession>
<dbReference type="PIRSF" id="PIRSF006278">
    <property type="entry name" value="ACCD_DCysDesulf"/>
    <property type="match status" value="1"/>
</dbReference>
<dbReference type="InterPro" id="IPR036052">
    <property type="entry name" value="TrpB-like_PALP_sf"/>
</dbReference>
<evidence type="ECO:0000256" key="3">
    <source>
        <dbReference type="ARBA" id="ARBA00022898"/>
    </source>
</evidence>
<proteinExistence type="inferred from homology"/>
<gene>
    <name evidence="7" type="ORF">LFA_0645</name>
</gene>
<dbReference type="SUPFAM" id="SSF53686">
    <property type="entry name" value="Tryptophan synthase beta subunit-like PLP-dependent enzymes"/>
    <property type="match status" value="1"/>
</dbReference>
<dbReference type="Proteomes" id="UP000032430">
    <property type="component" value="Chromosome I"/>
</dbReference>
<keyword evidence="7" id="KW-0378">Hydrolase</keyword>
<dbReference type="InterPro" id="IPR005966">
    <property type="entry name" value="D-Cys_desShydrase"/>
</dbReference>
<name>A0A098G0Q6_9GAMM</name>
<evidence type="ECO:0000256" key="4">
    <source>
        <dbReference type="PIRSR" id="PIRSR006278-1"/>
    </source>
</evidence>
<protein>
    <submittedName>
        <fullName evidence="7">1-aminocyclopropane-1-carboxylate deaminase</fullName>
        <ecNumber evidence="7">3.5.99.7</ecNumber>
    </submittedName>
</protein>
<reference evidence="8" key="1">
    <citation type="submission" date="2014-09" db="EMBL/GenBank/DDBJ databases">
        <authorList>
            <person name="Gomez-Valero L."/>
        </authorList>
    </citation>
    <scope>NUCLEOTIDE SEQUENCE [LARGE SCALE GENOMIC DNA]</scope>
    <source>
        <strain evidence="8">ATCC700992</strain>
    </source>
</reference>
<dbReference type="GO" id="GO:0008660">
    <property type="term" value="F:1-aminocyclopropane-1-carboxylate deaminase activity"/>
    <property type="evidence" value="ECO:0007669"/>
    <property type="project" value="UniProtKB-EC"/>
</dbReference>
<dbReference type="OrthoDB" id="9801249at2"/>
<comment type="similarity">
    <text evidence="2">Belongs to the ACC deaminase/D-cysteine desulfhydrase family.</text>
</comment>
<dbReference type="EC" id="3.5.99.7" evidence="7"/>
<sequence>MSIYHHLNRVNLGFFPTPLVFLKNLTAHLNGPQIYMKRDDCTGLATGGNKTRKLEFLLAQALEQQCDTLLTAGGMQSNHVRQTAAAAAQFGLKCVAVVNESRYREDVLYKNNGNIVLDRIFGATLHIMPKETNVEEEMDRVYRDLKKEGAKPYLIPLGGSSEIGAMGYVAAAEETYQQCKDNQIDATHLICAVGTGGTQSGLVIGKHLNDWDVAVQGFSVGVKNPVEKIRVSQVLDSTCRLLNINPDQLADSYEIDEDYIGIGYGQTTPESLAAIKLVAQTEGILLDPVYTGKAMAGLIDYIMKGRFKKSDVIVFFHTGGTAALAAYANEF</sequence>
<feature type="active site" description="Nucleophile" evidence="4">
    <location>
        <position position="77"/>
    </location>
</feature>
<dbReference type="PANTHER" id="PTHR43780">
    <property type="entry name" value="1-AMINOCYCLOPROPANE-1-CARBOXYLATE DEAMINASE-RELATED"/>
    <property type="match status" value="1"/>
</dbReference>
<evidence type="ECO:0000256" key="1">
    <source>
        <dbReference type="ARBA" id="ARBA00001933"/>
    </source>
</evidence>
<dbReference type="PANTHER" id="PTHR43780:SF2">
    <property type="entry name" value="1-AMINOCYCLOPROPANE-1-CARBOXYLATE DEAMINASE-RELATED"/>
    <property type="match status" value="1"/>
</dbReference>
<evidence type="ECO:0000259" key="6">
    <source>
        <dbReference type="Pfam" id="PF00291"/>
    </source>
</evidence>
<organism evidence="7 8">
    <name type="scientific">Legionella fallonii LLAP-10</name>
    <dbReference type="NCBI Taxonomy" id="1212491"/>
    <lineage>
        <taxon>Bacteria</taxon>
        <taxon>Pseudomonadati</taxon>
        <taxon>Pseudomonadota</taxon>
        <taxon>Gammaproteobacteria</taxon>
        <taxon>Legionellales</taxon>
        <taxon>Legionellaceae</taxon>
        <taxon>Legionella</taxon>
    </lineage>
</organism>
<feature type="modified residue" description="N6-(pyridoxal phosphate)lysine" evidence="5">
    <location>
        <position position="50"/>
    </location>
</feature>
<evidence type="ECO:0000256" key="2">
    <source>
        <dbReference type="ARBA" id="ARBA00008639"/>
    </source>
</evidence>
<dbReference type="AlphaFoldDB" id="A0A098G0Q6"/>
<keyword evidence="8" id="KW-1185">Reference proteome</keyword>
<dbReference type="NCBIfam" id="TIGR01275">
    <property type="entry name" value="ACC_deam_rel"/>
    <property type="match status" value="1"/>
</dbReference>
<evidence type="ECO:0000313" key="8">
    <source>
        <dbReference type="Proteomes" id="UP000032430"/>
    </source>
</evidence>
<dbReference type="InterPro" id="IPR001926">
    <property type="entry name" value="TrpB-like_PALP"/>
</dbReference>
<keyword evidence="3 5" id="KW-0663">Pyridoxal phosphate</keyword>
<dbReference type="EMBL" id="LN614827">
    <property type="protein sequence ID" value="CEG56097.1"/>
    <property type="molecule type" value="Genomic_DNA"/>
</dbReference>
<dbReference type="STRING" id="1212491.LFA_0645"/>
<dbReference type="HOGENOM" id="CLU_048897_1_0_6"/>
<dbReference type="InterPro" id="IPR027278">
    <property type="entry name" value="ACCD_DCysDesulf"/>
</dbReference>
<evidence type="ECO:0000256" key="5">
    <source>
        <dbReference type="PIRSR" id="PIRSR006278-2"/>
    </source>
</evidence>
<dbReference type="KEGG" id="lfa:LFA_0645"/>